<protein>
    <submittedName>
        <fullName evidence="2">Uncharacterized protein</fullName>
    </submittedName>
</protein>
<proteinExistence type="predicted"/>
<name>A0A0E9W9C1_ANGAN</name>
<evidence type="ECO:0000313" key="2">
    <source>
        <dbReference type="EMBL" id="JAH86088.1"/>
    </source>
</evidence>
<organism evidence="2">
    <name type="scientific">Anguilla anguilla</name>
    <name type="common">European freshwater eel</name>
    <name type="synonym">Muraena anguilla</name>
    <dbReference type="NCBI Taxonomy" id="7936"/>
    <lineage>
        <taxon>Eukaryota</taxon>
        <taxon>Metazoa</taxon>
        <taxon>Chordata</taxon>
        <taxon>Craniata</taxon>
        <taxon>Vertebrata</taxon>
        <taxon>Euteleostomi</taxon>
        <taxon>Actinopterygii</taxon>
        <taxon>Neopterygii</taxon>
        <taxon>Teleostei</taxon>
        <taxon>Anguilliformes</taxon>
        <taxon>Anguillidae</taxon>
        <taxon>Anguilla</taxon>
    </lineage>
</organism>
<sequence length="54" mass="6260">MNATGETHTVKDKDRMKSKRTSLKQGCIILTIIVLNHQTCGRCPYFVLYLSFWL</sequence>
<reference evidence="2" key="1">
    <citation type="submission" date="2014-11" db="EMBL/GenBank/DDBJ databases">
        <authorList>
            <person name="Amaro Gonzalez C."/>
        </authorList>
    </citation>
    <scope>NUCLEOTIDE SEQUENCE</scope>
</reference>
<reference evidence="2" key="2">
    <citation type="journal article" date="2015" name="Fish Shellfish Immunol.">
        <title>Early steps in the European eel (Anguilla anguilla)-Vibrio vulnificus interaction in the gills: Role of the RtxA13 toxin.</title>
        <authorList>
            <person name="Callol A."/>
            <person name="Pajuelo D."/>
            <person name="Ebbesson L."/>
            <person name="Teles M."/>
            <person name="MacKenzie S."/>
            <person name="Amaro C."/>
        </authorList>
    </citation>
    <scope>NUCLEOTIDE SEQUENCE</scope>
</reference>
<dbReference type="EMBL" id="GBXM01022489">
    <property type="protein sequence ID" value="JAH86088.1"/>
    <property type="molecule type" value="Transcribed_RNA"/>
</dbReference>
<evidence type="ECO:0000256" key="1">
    <source>
        <dbReference type="SAM" id="MobiDB-lite"/>
    </source>
</evidence>
<dbReference type="AlphaFoldDB" id="A0A0E9W9C1"/>
<accession>A0A0E9W9C1</accession>
<feature type="region of interest" description="Disordered" evidence="1">
    <location>
        <begin position="1"/>
        <end position="20"/>
    </location>
</feature>